<evidence type="ECO:0000256" key="2">
    <source>
        <dbReference type="SAM" id="MobiDB-lite"/>
    </source>
</evidence>
<keyword evidence="1" id="KW-0809">Transit peptide</keyword>
<dbReference type="AlphaFoldDB" id="A0AAN6WFB7"/>
<comment type="subcellular location">
    <subcellularLocation>
        <location evidence="1">Mitochondrion inner membrane</location>
        <topology evidence="1">Single-pass membrane protein</topology>
    </subcellularLocation>
</comment>
<keyword evidence="1" id="KW-0496">Mitochondrion</keyword>
<dbReference type="EMBL" id="MU866124">
    <property type="protein sequence ID" value="KAK4179072.1"/>
    <property type="molecule type" value="Genomic_DNA"/>
</dbReference>
<feature type="compositionally biased region" description="Pro residues" evidence="2">
    <location>
        <begin position="279"/>
        <end position="289"/>
    </location>
</feature>
<proteinExistence type="inferred from homology"/>
<feature type="region of interest" description="Disordered" evidence="2">
    <location>
        <begin position="161"/>
        <end position="333"/>
    </location>
</feature>
<dbReference type="Proteomes" id="UP001302321">
    <property type="component" value="Unassembled WGS sequence"/>
</dbReference>
<dbReference type="Pfam" id="PF03031">
    <property type="entry name" value="NIF"/>
    <property type="match status" value="1"/>
</dbReference>
<dbReference type="Gene3D" id="3.40.50.1000">
    <property type="entry name" value="HAD superfamily/HAD-like"/>
    <property type="match status" value="1"/>
</dbReference>
<reference evidence="4" key="2">
    <citation type="submission" date="2023-05" db="EMBL/GenBank/DDBJ databases">
        <authorList>
            <consortium name="Lawrence Berkeley National Laboratory"/>
            <person name="Steindorff A."/>
            <person name="Hensen N."/>
            <person name="Bonometti L."/>
            <person name="Westerberg I."/>
            <person name="Brannstrom I.O."/>
            <person name="Guillou S."/>
            <person name="Cros-Aarteil S."/>
            <person name="Calhoun S."/>
            <person name="Haridas S."/>
            <person name="Kuo A."/>
            <person name="Mondo S."/>
            <person name="Pangilinan J."/>
            <person name="Riley R."/>
            <person name="Labutti K."/>
            <person name="Andreopoulos B."/>
            <person name="Lipzen A."/>
            <person name="Chen C."/>
            <person name="Yanf M."/>
            <person name="Daum C."/>
            <person name="Ng V."/>
            <person name="Clum A."/>
            <person name="Ohm R."/>
            <person name="Martin F."/>
            <person name="Silar P."/>
            <person name="Natvig D."/>
            <person name="Lalanne C."/>
            <person name="Gautier V."/>
            <person name="Ament-Velasquez S.L."/>
            <person name="Kruys A."/>
            <person name="Hutchinson M.I."/>
            <person name="Powell A.J."/>
            <person name="Barry K."/>
            <person name="Miller A.N."/>
            <person name="Grigoriev I.V."/>
            <person name="Debuchy R."/>
            <person name="Gladieux P."/>
            <person name="Thoren M.H."/>
            <person name="Johannesson H."/>
        </authorList>
    </citation>
    <scope>NUCLEOTIDE SEQUENCE</scope>
    <source>
        <strain evidence="4">CBS 892.96</strain>
    </source>
</reference>
<keyword evidence="1" id="KW-0811">Translocation</keyword>
<dbReference type="InterPro" id="IPR004274">
    <property type="entry name" value="FCP1_dom"/>
</dbReference>
<name>A0AAN6WFB7_9PEZI</name>
<dbReference type="SMART" id="SM00577">
    <property type="entry name" value="CPDc"/>
    <property type="match status" value="1"/>
</dbReference>
<evidence type="ECO:0000313" key="5">
    <source>
        <dbReference type="Proteomes" id="UP001302321"/>
    </source>
</evidence>
<dbReference type="InterPro" id="IPR050365">
    <property type="entry name" value="TIM50"/>
</dbReference>
<keyword evidence="5" id="KW-1185">Reference proteome</keyword>
<keyword evidence="1" id="KW-0813">Transport</keyword>
<comment type="similarity">
    <text evidence="1">Belongs to the TIM50 family.</text>
</comment>
<dbReference type="SUPFAM" id="SSF56784">
    <property type="entry name" value="HAD-like"/>
    <property type="match status" value="1"/>
</dbReference>
<dbReference type="GO" id="GO:0005744">
    <property type="term" value="C:TIM23 mitochondrial import inner membrane translocase complex"/>
    <property type="evidence" value="ECO:0007669"/>
    <property type="project" value="UniProtKB-UniRule"/>
</dbReference>
<dbReference type="InterPro" id="IPR036412">
    <property type="entry name" value="HAD-like_sf"/>
</dbReference>
<dbReference type="PANTHER" id="PTHR12210">
    <property type="entry name" value="DULLARD PROTEIN PHOSPHATASE"/>
    <property type="match status" value="1"/>
</dbReference>
<protein>
    <recommendedName>
        <fullName evidence="1">Mitochondrial import inner membrane translocase subunit TIM50</fullName>
    </recommendedName>
</protein>
<gene>
    <name evidence="4" type="ORF">QBC36DRAFT_232872</name>
</gene>
<keyword evidence="1" id="KW-0653">Protein transport</keyword>
<organism evidence="4 5">
    <name type="scientific">Triangularia setosa</name>
    <dbReference type="NCBI Taxonomy" id="2587417"/>
    <lineage>
        <taxon>Eukaryota</taxon>
        <taxon>Fungi</taxon>
        <taxon>Dikarya</taxon>
        <taxon>Ascomycota</taxon>
        <taxon>Pezizomycotina</taxon>
        <taxon>Sordariomycetes</taxon>
        <taxon>Sordariomycetidae</taxon>
        <taxon>Sordariales</taxon>
        <taxon>Podosporaceae</taxon>
        <taxon>Triangularia</taxon>
    </lineage>
</organism>
<comment type="subunit">
    <text evidence="1">Component of the TIM23 complex.</text>
</comment>
<dbReference type="GO" id="GO:0015031">
    <property type="term" value="P:protein transport"/>
    <property type="evidence" value="ECO:0007669"/>
    <property type="project" value="UniProtKB-KW"/>
</dbReference>
<comment type="function">
    <text evidence="1">Essential component of the TIM23 complex, a complex that mediates the translocation of transit peptide-containing proteins across the mitochondrial inner membrane.</text>
</comment>
<dbReference type="PROSITE" id="PS50969">
    <property type="entry name" value="FCP1"/>
    <property type="match status" value="1"/>
</dbReference>
<evidence type="ECO:0000256" key="1">
    <source>
        <dbReference type="RuleBase" id="RU365079"/>
    </source>
</evidence>
<feature type="domain" description="FCP1 homology" evidence="3">
    <location>
        <begin position="334"/>
        <end position="499"/>
    </location>
</feature>
<dbReference type="InterPro" id="IPR023214">
    <property type="entry name" value="HAD_sf"/>
</dbReference>
<comment type="caution">
    <text evidence="4">The sequence shown here is derived from an EMBL/GenBank/DDBJ whole genome shotgun (WGS) entry which is preliminary data.</text>
</comment>
<evidence type="ECO:0000313" key="4">
    <source>
        <dbReference type="EMBL" id="KAK4179072.1"/>
    </source>
</evidence>
<reference evidence="4" key="1">
    <citation type="journal article" date="2023" name="Mol. Phylogenet. Evol.">
        <title>Genome-scale phylogeny and comparative genomics of the fungal order Sordariales.</title>
        <authorList>
            <person name="Hensen N."/>
            <person name="Bonometti L."/>
            <person name="Westerberg I."/>
            <person name="Brannstrom I.O."/>
            <person name="Guillou S."/>
            <person name="Cros-Aarteil S."/>
            <person name="Calhoun S."/>
            <person name="Haridas S."/>
            <person name="Kuo A."/>
            <person name="Mondo S."/>
            <person name="Pangilinan J."/>
            <person name="Riley R."/>
            <person name="LaButti K."/>
            <person name="Andreopoulos B."/>
            <person name="Lipzen A."/>
            <person name="Chen C."/>
            <person name="Yan M."/>
            <person name="Daum C."/>
            <person name="Ng V."/>
            <person name="Clum A."/>
            <person name="Steindorff A."/>
            <person name="Ohm R.A."/>
            <person name="Martin F."/>
            <person name="Silar P."/>
            <person name="Natvig D.O."/>
            <person name="Lalanne C."/>
            <person name="Gautier V."/>
            <person name="Ament-Velasquez S.L."/>
            <person name="Kruys A."/>
            <person name="Hutchinson M.I."/>
            <person name="Powell A.J."/>
            <person name="Barry K."/>
            <person name="Miller A.N."/>
            <person name="Grigoriev I.V."/>
            <person name="Debuchy R."/>
            <person name="Gladieux P."/>
            <person name="Hiltunen Thoren M."/>
            <person name="Johannesson H."/>
        </authorList>
    </citation>
    <scope>NUCLEOTIDE SEQUENCE</scope>
    <source>
        <strain evidence="4">CBS 892.96</strain>
    </source>
</reference>
<evidence type="ECO:0000259" key="3">
    <source>
        <dbReference type="PROSITE" id="PS50969"/>
    </source>
</evidence>
<accession>A0AAN6WFB7</accession>
<sequence length="529" mass="58287">MIRRKTTPLFVNVLDRVSQPQQLFLPIRVFGNRHSLSLLQSSQAYRSNLDLYFTCNLHSCGLATSAQGRPNPEPAAEESPFSCERESLLCSLATSQQLPRIPSLLSPHNFYPEPPAPAIEESSEPSTVSKELIVDTIESGSTTMDQNTNYQGFNGGWAGNLNPTAPPFQINPAGSQTYHHPAARPGPAPIYHHPLAQAGPVPAFQHPPAQPAPIPSPINSQGSHNKKKKRNRKGGERDNLSPRQRRKAARAADPQQQYQQQPGGSGPVNQLPNTRPPSSTMPPRPPPGLVPSRAPLTPQSALHTDPPPSIASGGVPNPSPSYLTRASFPPSPSPHPHPLLLVIDLNGTLLHRPSSRRSHNYIRRPHTEKFLAYCIDTFSVVIWSSARPDNVAKMCDTLLTSDQKGRVLAIWGRDKFNLTDKDYSRRVQVYKRLGTVWNDANINPNGLWDQGNTVLIDDSAEKARSEPHNAVTIPEFLGDLTPAEEGGREWEVLPAVHEYLNKLAATQDVSRFIRQSPFKMEMALNEEGF</sequence>